<evidence type="ECO:0000313" key="9">
    <source>
        <dbReference type="EMBL" id="TMQ71927.1"/>
    </source>
</evidence>
<dbReference type="PROSITE" id="PS50850">
    <property type="entry name" value="MFS"/>
    <property type="match status" value="1"/>
</dbReference>
<dbReference type="PRINTS" id="PR01035">
    <property type="entry name" value="TCRTETA"/>
</dbReference>
<feature type="transmembrane region" description="Helical" evidence="7">
    <location>
        <begin position="286"/>
        <end position="304"/>
    </location>
</feature>
<feature type="transmembrane region" description="Helical" evidence="7">
    <location>
        <begin position="81"/>
        <end position="100"/>
    </location>
</feature>
<evidence type="ECO:0000259" key="8">
    <source>
        <dbReference type="PROSITE" id="PS50850"/>
    </source>
</evidence>
<organism evidence="9 10">
    <name type="scientific">Eiseniibacteriota bacterium</name>
    <dbReference type="NCBI Taxonomy" id="2212470"/>
    <lineage>
        <taxon>Bacteria</taxon>
        <taxon>Candidatus Eiseniibacteriota</taxon>
    </lineage>
</organism>
<gene>
    <name evidence="9" type="ORF">E6K80_04085</name>
</gene>
<accession>A0A538U7T4</accession>
<dbReference type="GO" id="GO:0016020">
    <property type="term" value="C:membrane"/>
    <property type="evidence" value="ECO:0007669"/>
    <property type="project" value="UniProtKB-SubCell"/>
</dbReference>
<dbReference type="InterPro" id="IPR011701">
    <property type="entry name" value="MFS"/>
</dbReference>
<protein>
    <submittedName>
        <fullName evidence="9">TCR/Tet family MFS transporter</fullName>
    </submittedName>
</protein>
<feature type="transmembrane region" description="Helical" evidence="7">
    <location>
        <begin position="310"/>
        <end position="331"/>
    </location>
</feature>
<evidence type="ECO:0000256" key="3">
    <source>
        <dbReference type="ARBA" id="ARBA00022448"/>
    </source>
</evidence>
<dbReference type="InterPro" id="IPR036259">
    <property type="entry name" value="MFS_trans_sf"/>
</dbReference>
<evidence type="ECO:0000256" key="1">
    <source>
        <dbReference type="ARBA" id="ARBA00004141"/>
    </source>
</evidence>
<dbReference type="InterPro" id="IPR005829">
    <property type="entry name" value="Sugar_transporter_CS"/>
</dbReference>
<dbReference type="EMBL" id="VBPA01000088">
    <property type="protein sequence ID" value="TMQ71927.1"/>
    <property type="molecule type" value="Genomic_DNA"/>
</dbReference>
<dbReference type="GO" id="GO:0022857">
    <property type="term" value="F:transmembrane transporter activity"/>
    <property type="evidence" value="ECO:0007669"/>
    <property type="project" value="InterPro"/>
</dbReference>
<feature type="transmembrane region" description="Helical" evidence="7">
    <location>
        <begin position="52"/>
        <end position="69"/>
    </location>
</feature>
<feature type="transmembrane region" description="Helical" evidence="7">
    <location>
        <begin position="167"/>
        <end position="187"/>
    </location>
</feature>
<feature type="transmembrane region" description="Helical" evidence="7">
    <location>
        <begin position="12"/>
        <end position="32"/>
    </location>
</feature>
<dbReference type="PROSITE" id="PS00216">
    <property type="entry name" value="SUGAR_TRANSPORT_1"/>
    <property type="match status" value="1"/>
</dbReference>
<name>A0A538U7T4_UNCEI</name>
<dbReference type="SUPFAM" id="SSF103473">
    <property type="entry name" value="MFS general substrate transporter"/>
    <property type="match status" value="1"/>
</dbReference>
<evidence type="ECO:0000313" key="10">
    <source>
        <dbReference type="Proteomes" id="UP000319836"/>
    </source>
</evidence>
<comment type="subcellular location">
    <subcellularLocation>
        <location evidence="1">Membrane</location>
        <topology evidence="1">Multi-pass membrane protein</topology>
    </subcellularLocation>
</comment>
<evidence type="ECO:0000256" key="7">
    <source>
        <dbReference type="SAM" id="Phobius"/>
    </source>
</evidence>
<feature type="transmembrane region" description="Helical" evidence="7">
    <location>
        <begin position="138"/>
        <end position="161"/>
    </location>
</feature>
<comment type="caution">
    <text evidence="9">The sequence shown here is derived from an EMBL/GenBank/DDBJ whole genome shotgun (WGS) entry which is preliminary data.</text>
</comment>
<feature type="transmembrane region" description="Helical" evidence="7">
    <location>
        <begin position="106"/>
        <end position="126"/>
    </location>
</feature>
<dbReference type="CDD" id="cd17388">
    <property type="entry name" value="MFS_TetA"/>
    <property type="match status" value="1"/>
</dbReference>
<dbReference type="InterPro" id="IPR001958">
    <property type="entry name" value="Tet-R_TetA/multi-R_MdtG-like"/>
</dbReference>
<dbReference type="PANTHER" id="PTHR23504:SF15">
    <property type="entry name" value="MAJOR FACILITATOR SUPERFAMILY (MFS) PROFILE DOMAIN-CONTAINING PROTEIN"/>
    <property type="match status" value="1"/>
</dbReference>
<evidence type="ECO:0000256" key="6">
    <source>
        <dbReference type="ARBA" id="ARBA00023136"/>
    </source>
</evidence>
<keyword evidence="5 7" id="KW-1133">Transmembrane helix</keyword>
<reference evidence="9 10" key="1">
    <citation type="journal article" date="2019" name="Nat. Microbiol.">
        <title>Mediterranean grassland soil C-N compound turnover is dependent on rainfall and depth, and is mediated by genomically divergent microorganisms.</title>
        <authorList>
            <person name="Diamond S."/>
            <person name="Andeer P.F."/>
            <person name="Li Z."/>
            <person name="Crits-Christoph A."/>
            <person name="Burstein D."/>
            <person name="Anantharaman K."/>
            <person name="Lane K.R."/>
            <person name="Thomas B.C."/>
            <person name="Pan C."/>
            <person name="Northen T.R."/>
            <person name="Banfield J.F."/>
        </authorList>
    </citation>
    <scope>NUCLEOTIDE SEQUENCE [LARGE SCALE GENOMIC DNA]</scope>
    <source>
        <strain evidence="9">WS_10</strain>
    </source>
</reference>
<dbReference type="AlphaFoldDB" id="A0A538U7T4"/>
<evidence type="ECO:0000256" key="4">
    <source>
        <dbReference type="ARBA" id="ARBA00022692"/>
    </source>
</evidence>
<keyword evidence="6 7" id="KW-0472">Membrane</keyword>
<sequence length="421" mass="44623">MTRRAPGPHAIFFVALTVLLDIMGFGIILPVLPRLLVELTGKSLAHAAIDGGWLLFVYAITQFLCAPVLGNLSDRFGRRPVLLWSVAALGIDYLIMGLAPSLAWLFVGRTIAGMAGASFTPAYAYVADVTAPEKRAQSFGIVSAGFGIGFILGPALGGFLGGLGPRAPFFAAASISLVNWIYGAFVLPESLAKEKRRPFTWRRANPVGTLLQMRRHPTVLGVLGALFLWLVGNQVMPSTWAFYTKLRFGWTEATIGASLAFAGILMAISQTTLLRALVPRLGERRTALTGIAVATIGNLGYASATAGWMLFPWIGTWMFGSMVMPSSNAFLSHRISTDAQGELQGAVASLFSVGAILGPPLMTQIFGRFSAPEAPLHFPGAAFLAAALLTASSGVLFWAVTRSAAPAAVAVPEVLAESEIR</sequence>
<proteinExistence type="inferred from homology"/>
<keyword evidence="4 7" id="KW-0812">Transmembrane</keyword>
<comment type="similarity">
    <text evidence="2">Belongs to the major facilitator superfamily. TCR/Tet family.</text>
</comment>
<dbReference type="InterPro" id="IPR020846">
    <property type="entry name" value="MFS_dom"/>
</dbReference>
<evidence type="ECO:0000256" key="5">
    <source>
        <dbReference type="ARBA" id="ARBA00022989"/>
    </source>
</evidence>
<keyword evidence="3" id="KW-0813">Transport</keyword>
<feature type="transmembrane region" description="Helical" evidence="7">
    <location>
        <begin position="255"/>
        <end position="274"/>
    </location>
</feature>
<dbReference type="Proteomes" id="UP000319836">
    <property type="component" value="Unassembled WGS sequence"/>
</dbReference>
<feature type="transmembrane region" description="Helical" evidence="7">
    <location>
        <begin position="381"/>
        <end position="400"/>
    </location>
</feature>
<evidence type="ECO:0000256" key="2">
    <source>
        <dbReference type="ARBA" id="ARBA00007520"/>
    </source>
</evidence>
<dbReference type="Gene3D" id="1.20.1250.20">
    <property type="entry name" value="MFS general substrate transporter like domains"/>
    <property type="match status" value="1"/>
</dbReference>
<feature type="domain" description="Major facilitator superfamily (MFS) profile" evidence="8">
    <location>
        <begin position="10"/>
        <end position="405"/>
    </location>
</feature>
<feature type="transmembrane region" description="Helical" evidence="7">
    <location>
        <begin position="343"/>
        <end position="361"/>
    </location>
</feature>
<feature type="transmembrane region" description="Helical" evidence="7">
    <location>
        <begin position="219"/>
        <end position="243"/>
    </location>
</feature>
<dbReference type="Pfam" id="PF07690">
    <property type="entry name" value="MFS_1"/>
    <property type="match status" value="1"/>
</dbReference>
<dbReference type="PANTHER" id="PTHR23504">
    <property type="entry name" value="MAJOR FACILITATOR SUPERFAMILY DOMAIN-CONTAINING PROTEIN 10"/>
    <property type="match status" value="1"/>
</dbReference>